<keyword evidence="2" id="KW-0813">Transport</keyword>
<dbReference type="GO" id="GO:0005524">
    <property type="term" value="F:ATP binding"/>
    <property type="evidence" value="ECO:0007669"/>
    <property type="project" value="UniProtKB-KW"/>
</dbReference>
<dbReference type="GO" id="GO:0015807">
    <property type="term" value="P:L-amino acid transport"/>
    <property type="evidence" value="ECO:0007669"/>
    <property type="project" value="TreeGrafter"/>
</dbReference>
<dbReference type="PANTHER" id="PTHR43820:SF4">
    <property type="entry name" value="HIGH-AFFINITY BRANCHED-CHAIN AMINO ACID TRANSPORT ATP-BINDING PROTEIN LIVF"/>
    <property type="match status" value="1"/>
</dbReference>
<keyword evidence="3" id="KW-0547">Nucleotide-binding</keyword>
<keyword evidence="5" id="KW-0029">Amino-acid transport</keyword>
<protein>
    <submittedName>
        <fullName evidence="7">Branched-chain amino acid transport system ATP-binding protein</fullName>
    </submittedName>
</protein>
<dbReference type="EMBL" id="JACHLP010000007">
    <property type="protein sequence ID" value="MBB4845043.1"/>
    <property type="molecule type" value="Genomic_DNA"/>
</dbReference>
<evidence type="ECO:0000313" key="7">
    <source>
        <dbReference type="EMBL" id="MBB4845043.1"/>
    </source>
</evidence>
<comment type="caution">
    <text evidence="7">The sequence shown here is derived from an EMBL/GenBank/DDBJ whole genome shotgun (WGS) entry which is preliminary data.</text>
</comment>
<name>A0A840LEF7_9BURK</name>
<evidence type="ECO:0000256" key="3">
    <source>
        <dbReference type="ARBA" id="ARBA00022741"/>
    </source>
</evidence>
<evidence type="ECO:0000259" key="6">
    <source>
        <dbReference type="PROSITE" id="PS50893"/>
    </source>
</evidence>
<dbReference type="InterPro" id="IPR027417">
    <property type="entry name" value="P-loop_NTPase"/>
</dbReference>
<dbReference type="GO" id="GO:0016887">
    <property type="term" value="F:ATP hydrolysis activity"/>
    <property type="evidence" value="ECO:0007669"/>
    <property type="project" value="InterPro"/>
</dbReference>
<evidence type="ECO:0000256" key="5">
    <source>
        <dbReference type="ARBA" id="ARBA00022970"/>
    </source>
</evidence>
<evidence type="ECO:0000313" key="8">
    <source>
        <dbReference type="Proteomes" id="UP000562027"/>
    </source>
</evidence>
<sequence length="241" mass="25160">MLKVKNLRLQRGGKPVLHGIDLCLRPGQISALVGANGAGKSSTVMAVAGVLPISDGAILVDEQPMHNQRPERLRAAGVAVVPEGHKVLGDLSVLDNLRVAAAALPAAAVAAQIERVLAIFPELHAKLGLAAKSLSGGQKQMVCIAQALVVMPRYLLIDELSLGLSPLIVKRLADVVREVAAQGVGVLLIEQFTSLALDLSTQAYVLERGRLAFSGTSTALLAQPEILHSSYLASGQAAKVQ</sequence>
<evidence type="ECO:0000256" key="4">
    <source>
        <dbReference type="ARBA" id="ARBA00022840"/>
    </source>
</evidence>
<dbReference type="Proteomes" id="UP000562027">
    <property type="component" value="Unassembled WGS sequence"/>
</dbReference>
<dbReference type="PROSITE" id="PS50893">
    <property type="entry name" value="ABC_TRANSPORTER_2"/>
    <property type="match status" value="1"/>
</dbReference>
<gene>
    <name evidence="7" type="ORF">HNP55_003589</name>
</gene>
<dbReference type="InterPro" id="IPR052156">
    <property type="entry name" value="BCAA_Transport_ATP-bd_LivF"/>
</dbReference>
<dbReference type="GO" id="GO:0015658">
    <property type="term" value="F:branched-chain amino acid transmembrane transporter activity"/>
    <property type="evidence" value="ECO:0007669"/>
    <property type="project" value="TreeGrafter"/>
</dbReference>
<evidence type="ECO:0000256" key="2">
    <source>
        <dbReference type="ARBA" id="ARBA00022448"/>
    </source>
</evidence>
<dbReference type="InterPro" id="IPR003439">
    <property type="entry name" value="ABC_transporter-like_ATP-bd"/>
</dbReference>
<dbReference type="Gene3D" id="3.40.50.300">
    <property type="entry name" value="P-loop containing nucleotide triphosphate hydrolases"/>
    <property type="match status" value="1"/>
</dbReference>
<keyword evidence="4 7" id="KW-0067">ATP-binding</keyword>
<accession>A0A840LEF7</accession>
<dbReference type="InterPro" id="IPR017871">
    <property type="entry name" value="ABC_transporter-like_CS"/>
</dbReference>
<keyword evidence="8" id="KW-1185">Reference proteome</keyword>
<dbReference type="SUPFAM" id="SSF52540">
    <property type="entry name" value="P-loop containing nucleoside triphosphate hydrolases"/>
    <property type="match status" value="1"/>
</dbReference>
<comment type="similarity">
    <text evidence="1">Belongs to the ABC transporter superfamily.</text>
</comment>
<evidence type="ECO:0000256" key="1">
    <source>
        <dbReference type="ARBA" id="ARBA00005417"/>
    </source>
</evidence>
<organism evidence="7 8">
    <name type="scientific">Roseateles oligotrophus</name>
    <dbReference type="NCBI Taxonomy" id="1769250"/>
    <lineage>
        <taxon>Bacteria</taxon>
        <taxon>Pseudomonadati</taxon>
        <taxon>Pseudomonadota</taxon>
        <taxon>Betaproteobacteria</taxon>
        <taxon>Burkholderiales</taxon>
        <taxon>Sphaerotilaceae</taxon>
        <taxon>Roseateles</taxon>
    </lineage>
</organism>
<dbReference type="PROSITE" id="PS00211">
    <property type="entry name" value="ABC_TRANSPORTER_1"/>
    <property type="match status" value="1"/>
</dbReference>
<proteinExistence type="inferred from homology"/>
<dbReference type="Pfam" id="PF00005">
    <property type="entry name" value="ABC_tran"/>
    <property type="match status" value="1"/>
</dbReference>
<dbReference type="AlphaFoldDB" id="A0A840LEF7"/>
<dbReference type="PANTHER" id="PTHR43820">
    <property type="entry name" value="HIGH-AFFINITY BRANCHED-CHAIN AMINO ACID TRANSPORT ATP-BINDING PROTEIN LIVF"/>
    <property type="match status" value="1"/>
</dbReference>
<reference evidence="7 8" key="1">
    <citation type="submission" date="2020-08" db="EMBL/GenBank/DDBJ databases">
        <title>Functional genomics of gut bacteria from endangered species of beetles.</title>
        <authorList>
            <person name="Carlos-Shanley C."/>
        </authorList>
    </citation>
    <scope>NUCLEOTIDE SEQUENCE [LARGE SCALE GENOMIC DNA]</scope>
    <source>
        <strain evidence="7 8">S00239</strain>
    </source>
</reference>
<feature type="domain" description="ABC transporter" evidence="6">
    <location>
        <begin position="2"/>
        <end position="233"/>
    </location>
</feature>